<evidence type="ECO:0000313" key="2">
    <source>
        <dbReference type="EMBL" id="RDY61107.1"/>
    </source>
</evidence>
<dbReference type="EMBL" id="QTJX01000001">
    <property type="protein sequence ID" value="RDY61107.1"/>
    <property type="molecule type" value="Genomic_DNA"/>
</dbReference>
<proteinExistence type="predicted"/>
<comment type="caution">
    <text evidence="2">The sequence shown here is derived from an EMBL/GenBank/DDBJ whole genome shotgun (WGS) entry which is preliminary data.</text>
</comment>
<organism evidence="2 3">
    <name type="scientific">Flagellimonas nanhaiensis</name>
    <dbReference type="NCBI Taxonomy" id="2292706"/>
    <lineage>
        <taxon>Bacteria</taxon>
        <taxon>Pseudomonadati</taxon>
        <taxon>Bacteroidota</taxon>
        <taxon>Flavobacteriia</taxon>
        <taxon>Flavobacteriales</taxon>
        <taxon>Flavobacteriaceae</taxon>
        <taxon>Flagellimonas</taxon>
    </lineage>
</organism>
<evidence type="ECO:0000313" key="3">
    <source>
        <dbReference type="Proteomes" id="UP000261828"/>
    </source>
</evidence>
<keyword evidence="3" id="KW-1185">Reference proteome</keyword>
<dbReference type="AlphaFoldDB" id="A0A371JTI6"/>
<sequence length="89" mass="10426">MDQSIHWWAFGLKAKRLWFQSASKKGRYVFRIVLLRKRIKEKREGSTASRCHDTIFAPQIPMNKGMGDKQKNNGNRRVCAKPLLNTDKH</sequence>
<accession>A0A371JTI6</accession>
<evidence type="ECO:0000256" key="1">
    <source>
        <dbReference type="SAM" id="MobiDB-lite"/>
    </source>
</evidence>
<reference evidence="2 3" key="1">
    <citation type="submission" date="2018-08" db="EMBL/GenBank/DDBJ databases">
        <title>Muricauda nanhaiensis sp. nov., isolated from seawater of the South China Sea.</title>
        <authorList>
            <person name="Dang Y."/>
        </authorList>
    </citation>
    <scope>NUCLEOTIDE SEQUENCE [LARGE SCALE GENOMIC DNA]</scope>
    <source>
        <strain evidence="2 3">SM1704</strain>
    </source>
</reference>
<dbReference type="Proteomes" id="UP000261828">
    <property type="component" value="Unassembled WGS sequence"/>
</dbReference>
<feature type="region of interest" description="Disordered" evidence="1">
    <location>
        <begin position="59"/>
        <end position="89"/>
    </location>
</feature>
<gene>
    <name evidence="2" type="ORF">DX873_02750</name>
</gene>
<protein>
    <submittedName>
        <fullName evidence="2">Uncharacterized protein</fullName>
    </submittedName>
</protein>
<name>A0A371JTI6_9FLAO</name>